<gene>
    <name evidence="4" type="ORF">C2E21_1119</name>
</gene>
<name>A0A2P6U2Q1_CHLSO</name>
<dbReference type="SMART" id="SM00151">
    <property type="entry name" value="SWIB"/>
    <property type="match status" value="2"/>
</dbReference>
<dbReference type="EMBL" id="LHPG02000002">
    <property type="protein sequence ID" value="PRW60595.1"/>
    <property type="molecule type" value="Genomic_DNA"/>
</dbReference>
<dbReference type="STRING" id="3076.A0A2P6U2Q1"/>
<evidence type="ECO:0000256" key="1">
    <source>
        <dbReference type="SAM" id="MobiDB-lite"/>
    </source>
</evidence>
<dbReference type="InterPro" id="IPR019835">
    <property type="entry name" value="SWIB_domain"/>
</dbReference>
<dbReference type="Gene3D" id="1.10.245.10">
    <property type="entry name" value="SWIB/MDM2 domain"/>
    <property type="match status" value="2"/>
</dbReference>
<dbReference type="SUPFAM" id="SSF109715">
    <property type="entry name" value="DEK C-terminal domain"/>
    <property type="match status" value="1"/>
</dbReference>
<protein>
    <submittedName>
        <fullName evidence="4">Upstream activation factor subunit spp27</fullName>
    </submittedName>
</protein>
<feature type="compositionally biased region" description="Low complexity" evidence="1">
    <location>
        <begin position="52"/>
        <end position="63"/>
    </location>
</feature>
<dbReference type="AlphaFoldDB" id="A0A2P6U2Q1"/>
<feature type="region of interest" description="Disordered" evidence="1">
    <location>
        <begin position="296"/>
        <end position="355"/>
    </location>
</feature>
<sequence length="428" mass="45378">MDPAEAAAGAMPVPDGAAAAAAAPVAPPAEAPAQQEPAGEGAAVKPDPQPVEPAVEAPAAGEEAPPPPPPPPPPAAAEPAGEAEVKAEEAPAAPEEAAPAPPAEAAKEEAAGGVMDETAEAAVKAEPPSDEALVARLRQLLAEIDLATTTEKQLRRKLEAEYGCDLADRKALLRAEINAYLQAEEGEGEEEAAEEEGEEEGEEAEEATSGRKRGRGGGSGTSLGSFLSPEMQEFLGEERLPRTQVVKRLWAYIKENELQDPKDKRVIIFDEKLQKLFPGTRSNMFKLQKLLSKHCKTSDVVGGDEDDEEEGEEESEGEAPAPKKRRASSGAARSSGGRRSSSAAGGERKPGGFQKECQLSEEMAAWIGKPAASRPEITKFFWAYCKERELQDPSDKSFILADDTLKALTGEERFKGFGFAKLIKQHLS</sequence>
<evidence type="ECO:0000259" key="3">
    <source>
        <dbReference type="PROSITE" id="PS51998"/>
    </source>
</evidence>
<feature type="compositionally biased region" description="Low complexity" evidence="1">
    <location>
        <begin position="328"/>
        <end position="345"/>
    </location>
</feature>
<dbReference type="Gene3D" id="1.10.10.60">
    <property type="entry name" value="Homeodomain-like"/>
    <property type="match status" value="1"/>
</dbReference>
<organism evidence="4 5">
    <name type="scientific">Chlorella sorokiniana</name>
    <name type="common">Freshwater green alga</name>
    <dbReference type="NCBI Taxonomy" id="3076"/>
    <lineage>
        <taxon>Eukaryota</taxon>
        <taxon>Viridiplantae</taxon>
        <taxon>Chlorophyta</taxon>
        <taxon>core chlorophytes</taxon>
        <taxon>Trebouxiophyceae</taxon>
        <taxon>Chlorellales</taxon>
        <taxon>Chlorellaceae</taxon>
        <taxon>Chlorella clade</taxon>
        <taxon>Chlorella</taxon>
    </lineage>
</organism>
<dbReference type="PROSITE" id="PS51925">
    <property type="entry name" value="SWIB_MDM2"/>
    <property type="match status" value="2"/>
</dbReference>
<feature type="domain" description="DM2" evidence="2">
    <location>
        <begin position="220"/>
        <end position="297"/>
    </location>
</feature>
<evidence type="ECO:0000313" key="5">
    <source>
        <dbReference type="Proteomes" id="UP000239899"/>
    </source>
</evidence>
<dbReference type="PANTHER" id="PTHR13844">
    <property type="entry name" value="SWI/SNF-RELATED MATRIX-ASSOCIATED ACTIN-DEPENDENT REGULATOR OF CHROMATIN SUBFAMILY D"/>
    <property type="match status" value="1"/>
</dbReference>
<dbReference type="Pfam" id="PF02201">
    <property type="entry name" value="SWIB"/>
    <property type="match status" value="2"/>
</dbReference>
<feature type="compositionally biased region" description="Pro residues" evidence="1">
    <location>
        <begin position="64"/>
        <end position="76"/>
    </location>
</feature>
<dbReference type="InterPro" id="IPR003121">
    <property type="entry name" value="SWIB_MDM2_domain"/>
</dbReference>
<proteinExistence type="predicted"/>
<evidence type="ECO:0000313" key="4">
    <source>
        <dbReference type="EMBL" id="PRW60595.1"/>
    </source>
</evidence>
<dbReference type="CDD" id="cd10567">
    <property type="entry name" value="SWIB-MDM2_like"/>
    <property type="match status" value="2"/>
</dbReference>
<evidence type="ECO:0000259" key="2">
    <source>
        <dbReference type="PROSITE" id="PS51925"/>
    </source>
</evidence>
<dbReference type="InterPro" id="IPR014876">
    <property type="entry name" value="DEK_C"/>
</dbReference>
<feature type="compositionally biased region" description="Acidic residues" evidence="1">
    <location>
        <begin position="302"/>
        <end position="317"/>
    </location>
</feature>
<feature type="region of interest" description="Disordered" evidence="1">
    <location>
        <begin position="182"/>
        <end position="226"/>
    </location>
</feature>
<dbReference type="PROSITE" id="PS51998">
    <property type="entry name" value="DEK_C"/>
    <property type="match status" value="1"/>
</dbReference>
<dbReference type="Pfam" id="PF08766">
    <property type="entry name" value="DEK_C"/>
    <property type="match status" value="1"/>
</dbReference>
<feature type="compositionally biased region" description="Low complexity" evidence="1">
    <location>
        <begin position="1"/>
        <end position="24"/>
    </location>
</feature>
<feature type="domain" description="DM2" evidence="2">
    <location>
        <begin position="352"/>
        <end position="428"/>
    </location>
</feature>
<reference evidence="4 5" key="1">
    <citation type="journal article" date="2018" name="Plant J.">
        <title>Genome sequences of Chlorella sorokiniana UTEX 1602 and Micractinium conductrix SAG 241.80: implications to maltose excretion by a green alga.</title>
        <authorList>
            <person name="Arriola M.B."/>
            <person name="Velmurugan N."/>
            <person name="Zhang Y."/>
            <person name="Plunkett M.H."/>
            <person name="Hondzo H."/>
            <person name="Barney B.M."/>
        </authorList>
    </citation>
    <scope>NUCLEOTIDE SEQUENCE [LARGE SCALE GENOMIC DNA]</scope>
    <source>
        <strain evidence="5">UTEX 1602</strain>
    </source>
</reference>
<accession>A0A2P6U2Q1</accession>
<feature type="compositionally biased region" description="Low complexity" evidence="1">
    <location>
        <begin position="31"/>
        <end position="44"/>
    </location>
</feature>
<dbReference type="OrthoDB" id="10251073at2759"/>
<dbReference type="SUPFAM" id="SSF47592">
    <property type="entry name" value="SWIB/MDM2 domain"/>
    <property type="match status" value="2"/>
</dbReference>
<comment type="caution">
    <text evidence="4">The sequence shown here is derived from an EMBL/GenBank/DDBJ whole genome shotgun (WGS) entry which is preliminary data.</text>
</comment>
<feature type="compositionally biased region" description="Acidic residues" evidence="1">
    <location>
        <begin position="184"/>
        <end position="206"/>
    </location>
</feature>
<dbReference type="InterPro" id="IPR036885">
    <property type="entry name" value="SWIB_MDM2_dom_sf"/>
</dbReference>
<feature type="domain" description="DEK-C" evidence="3">
    <location>
        <begin position="127"/>
        <end position="182"/>
    </location>
</feature>
<keyword evidence="5" id="KW-1185">Reference proteome</keyword>
<feature type="region of interest" description="Disordered" evidence="1">
    <location>
        <begin position="1"/>
        <end position="128"/>
    </location>
</feature>
<dbReference type="Proteomes" id="UP000239899">
    <property type="component" value="Unassembled WGS sequence"/>
</dbReference>